<reference evidence="1" key="1">
    <citation type="journal article" date="2023" name="G3 (Bethesda)">
        <title>A reference genome for the long-term kleptoplast-retaining sea slug Elysia crispata morphotype clarki.</title>
        <authorList>
            <person name="Eastman K.E."/>
            <person name="Pendleton A.L."/>
            <person name="Shaikh M.A."/>
            <person name="Suttiyut T."/>
            <person name="Ogas R."/>
            <person name="Tomko P."/>
            <person name="Gavelis G."/>
            <person name="Widhalm J.R."/>
            <person name="Wisecaver J.H."/>
        </authorList>
    </citation>
    <scope>NUCLEOTIDE SEQUENCE</scope>
    <source>
        <strain evidence="1">ECLA1</strain>
    </source>
</reference>
<feature type="non-terminal residue" evidence="1">
    <location>
        <position position="1"/>
    </location>
</feature>
<evidence type="ECO:0000313" key="2">
    <source>
        <dbReference type="Proteomes" id="UP001283361"/>
    </source>
</evidence>
<evidence type="ECO:0000313" key="1">
    <source>
        <dbReference type="EMBL" id="KAK3778196.1"/>
    </source>
</evidence>
<gene>
    <name evidence="1" type="ORF">RRG08_056917</name>
</gene>
<proteinExistence type="predicted"/>
<protein>
    <submittedName>
        <fullName evidence="1">Uncharacterized protein</fullName>
    </submittedName>
</protein>
<keyword evidence="2" id="KW-1185">Reference proteome</keyword>
<organism evidence="1 2">
    <name type="scientific">Elysia crispata</name>
    <name type="common">lettuce slug</name>
    <dbReference type="NCBI Taxonomy" id="231223"/>
    <lineage>
        <taxon>Eukaryota</taxon>
        <taxon>Metazoa</taxon>
        <taxon>Spiralia</taxon>
        <taxon>Lophotrochozoa</taxon>
        <taxon>Mollusca</taxon>
        <taxon>Gastropoda</taxon>
        <taxon>Heterobranchia</taxon>
        <taxon>Euthyneura</taxon>
        <taxon>Panpulmonata</taxon>
        <taxon>Sacoglossa</taxon>
        <taxon>Placobranchoidea</taxon>
        <taxon>Plakobranchidae</taxon>
        <taxon>Elysia</taxon>
    </lineage>
</organism>
<sequence>ASDNISPNASDPYKYFVADCISTPYALVQASKGRTSYTRKRLSCAAIFQRCDQSGQTVSRSTLGPRRKLELEDMSMMTVSVQVVARSDAKLLLGVY</sequence>
<dbReference type="Proteomes" id="UP001283361">
    <property type="component" value="Unassembled WGS sequence"/>
</dbReference>
<name>A0AAE1A0D1_9GAST</name>
<dbReference type="EMBL" id="JAWDGP010002990">
    <property type="protein sequence ID" value="KAK3778196.1"/>
    <property type="molecule type" value="Genomic_DNA"/>
</dbReference>
<comment type="caution">
    <text evidence="1">The sequence shown here is derived from an EMBL/GenBank/DDBJ whole genome shotgun (WGS) entry which is preliminary data.</text>
</comment>
<dbReference type="AlphaFoldDB" id="A0AAE1A0D1"/>
<accession>A0AAE1A0D1</accession>